<dbReference type="Pfam" id="PF08337">
    <property type="entry name" value="Plexin_cytopl"/>
    <property type="match status" value="1"/>
</dbReference>
<keyword evidence="8" id="KW-0524">Neurogenesis</keyword>
<dbReference type="Pfam" id="PF17960">
    <property type="entry name" value="TIG_plexin"/>
    <property type="match status" value="1"/>
</dbReference>
<keyword evidence="7" id="KW-0677">Repeat</keyword>
<dbReference type="FunFam" id="2.60.40.10:FF:000203">
    <property type="entry name" value="Plexin B2"/>
    <property type="match status" value="1"/>
</dbReference>
<dbReference type="InterPro" id="IPR001627">
    <property type="entry name" value="Semap_dom"/>
</dbReference>
<keyword evidence="10 16" id="KW-0472">Membrane</keyword>
<dbReference type="FunFam" id="1.10.506.10:FF:000027">
    <property type="entry name" value="Plexin A, isoform B"/>
    <property type="match status" value="1"/>
</dbReference>
<evidence type="ECO:0000256" key="17">
    <source>
        <dbReference type="SAM" id="SignalP"/>
    </source>
</evidence>
<evidence type="ECO:0000256" key="2">
    <source>
        <dbReference type="ARBA" id="ARBA00010297"/>
    </source>
</evidence>
<dbReference type="PANTHER" id="PTHR22625:SF70">
    <property type="entry name" value="PLEXIN A, ISOFORM A"/>
    <property type="match status" value="1"/>
</dbReference>
<evidence type="ECO:0000256" key="7">
    <source>
        <dbReference type="ARBA" id="ARBA00022737"/>
    </source>
</evidence>
<dbReference type="CDD" id="cd11236">
    <property type="entry name" value="Sema_plexin_like"/>
    <property type="match status" value="1"/>
</dbReference>
<dbReference type="Pfam" id="PF18020">
    <property type="entry name" value="TIG_2"/>
    <property type="match status" value="1"/>
</dbReference>
<dbReference type="FunFam" id="2.60.40.10:FF:001407">
    <property type="entry name" value="Plexin A, isoform B"/>
    <property type="match status" value="1"/>
</dbReference>
<evidence type="ECO:0000256" key="1">
    <source>
        <dbReference type="ARBA" id="ARBA00004251"/>
    </source>
</evidence>
<dbReference type="InterPro" id="IPR031148">
    <property type="entry name" value="Plexin"/>
</dbReference>
<evidence type="ECO:0000256" key="5">
    <source>
        <dbReference type="ARBA" id="ARBA00022692"/>
    </source>
</evidence>
<name>A0A8J2K5E0_9HEXA</name>
<keyword evidence="6 17" id="KW-0732">Signal</keyword>
<dbReference type="Proteomes" id="UP000708208">
    <property type="component" value="Unassembled WGS sequence"/>
</dbReference>
<protein>
    <recommendedName>
        <fullName evidence="18">Sema domain-containing protein</fullName>
    </recommendedName>
</protein>
<comment type="caution">
    <text evidence="19">The sequence shown here is derived from an EMBL/GenBank/DDBJ whole genome shotgun (WGS) entry which is preliminary data.</text>
</comment>
<comment type="caution">
    <text evidence="14">Lacks conserved residue(s) required for the propagation of feature annotation.</text>
</comment>
<dbReference type="CDD" id="cd00603">
    <property type="entry name" value="IPT_PCSR"/>
    <property type="match status" value="1"/>
</dbReference>
<dbReference type="GO" id="GO:0007399">
    <property type="term" value="P:nervous system development"/>
    <property type="evidence" value="ECO:0007669"/>
    <property type="project" value="UniProtKB-KW"/>
</dbReference>
<reference evidence="19" key="1">
    <citation type="submission" date="2021-06" db="EMBL/GenBank/DDBJ databases">
        <authorList>
            <person name="Hodson N. C."/>
            <person name="Mongue J. A."/>
            <person name="Jaron S. K."/>
        </authorList>
    </citation>
    <scope>NUCLEOTIDE SEQUENCE</scope>
</reference>
<evidence type="ECO:0000256" key="11">
    <source>
        <dbReference type="ARBA" id="ARBA00023157"/>
    </source>
</evidence>
<feature type="signal peptide" evidence="17">
    <location>
        <begin position="1"/>
        <end position="23"/>
    </location>
</feature>
<evidence type="ECO:0000256" key="14">
    <source>
        <dbReference type="PROSITE-ProRule" id="PRU00352"/>
    </source>
</evidence>
<dbReference type="EMBL" id="CAJVCH010070332">
    <property type="protein sequence ID" value="CAG7720399.1"/>
    <property type="molecule type" value="Genomic_DNA"/>
</dbReference>
<evidence type="ECO:0000256" key="15">
    <source>
        <dbReference type="SAM" id="MobiDB-lite"/>
    </source>
</evidence>
<keyword evidence="12" id="KW-0675">Receptor</keyword>
<feature type="transmembrane region" description="Helical" evidence="16">
    <location>
        <begin position="1223"/>
        <end position="1245"/>
    </location>
</feature>
<dbReference type="SMART" id="SM00423">
    <property type="entry name" value="PSI"/>
    <property type="match status" value="3"/>
</dbReference>
<keyword evidence="3" id="KW-0217">Developmental protein</keyword>
<dbReference type="GO" id="GO:0005886">
    <property type="term" value="C:plasma membrane"/>
    <property type="evidence" value="ECO:0007669"/>
    <property type="project" value="UniProtKB-SubCell"/>
</dbReference>
<dbReference type="Pfam" id="PF20170">
    <property type="entry name" value="Plexin_RBD"/>
    <property type="match status" value="1"/>
</dbReference>
<dbReference type="GO" id="GO:0002116">
    <property type="term" value="C:semaphorin receptor complex"/>
    <property type="evidence" value="ECO:0007669"/>
    <property type="project" value="TreeGrafter"/>
</dbReference>
<dbReference type="OrthoDB" id="125363at2759"/>
<comment type="similarity">
    <text evidence="2">Belongs to the plexin family.</text>
</comment>
<dbReference type="GO" id="GO:0009653">
    <property type="term" value="P:anatomical structure morphogenesis"/>
    <property type="evidence" value="ECO:0007669"/>
    <property type="project" value="UniProtKB-ARBA"/>
</dbReference>
<dbReference type="Pfam" id="PF01437">
    <property type="entry name" value="PSI"/>
    <property type="match status" value="2"/>
</dbReference>
<dbReference type="SMART" id="SM00630">
    <property type="entry name" value="Sema"/>
    <property type="match status" value="1"/>
</dbReference>
<dbReference type="InterPro" id="IPR013548">
    <property type="entry name" value="Plexin_cytoplasmic_RasGAP_dom"/>
</dbReference>
<comment type="subcellular location">
    <subcellularLocation>
        <location evidence="1">Cell membrane</location>
        <topology evidence="1">Single-pass type I membrane protein</topology>
    </subcellularLocation>
</comment>
<dbReference type="GO" id="GO:0030334">
    <property type="term" value="P:regulation of cell migration"/>
    <property type="evidence" value="ECO:0007669"/>
    <property type="project" value="TreeGrafter"/>
</dbReference>
<gene>
    <name evidence="19" type="ORF">AFUS01_LOCUS9677</name>
</gene>
<dbReference type="GO" id="GO:0120025">
    <property type="term" value="C:plasma membrane bounded cell projection"/>
    <property type="evidence" value="ECO:0007669"/>
    <property type="project" value="UniProtKB-ARBA"/>
</dbReference>
<evidence type="ECO:0000313" key="19">
    <source>
        <dbReference type="EMBL" id="CAG7720399.1"/>
    </source>
</evidence>
<keyword evidence="5 16" id="KW-0812">Transmembrane</keyword>
<evidence type="ECO:0000256" key="8">
    <source>
        <dbReference type="ARBA" id="ARBA00022902"/>
    </source>
</evidence>
<dbReference type="Pfam" id="PF01833">
    <property type="entry name" value="TIG"/>
    <property type="match status" value="3"/>
</dbReference>
<dbReference type="FunFam" id="1.10.506.10:FF:000005">
    <property type="entry name" value="Plexin A1"/>
    <property type="match status" value="1"/>
</dbReference>
<keyword evidence="13" id="KW-0325">Glycoprotein</keyword>
<evidence type="ECO:0000256" key="3">
    <source>
        <dbReference type="ARBA" id="ARBA00022473"/>
    </source>
</evidence>
<evidence type="ECO:0000256" key="9">
    <source>
        <dbReference type="ARBA" id="ARBA00022989"/>
    </source>
</evidence>
<dbReference type="FunFam" id="3.10.20.90:FF:000248">
    <property type="entry name" value="Plexin A, isoform B"/>
    <property type="match status" value="1"/>
</dbReference>
<dbReference type="InterPro" id="IPR016201">
    <property type="entry name" value="PSI"/>
</dbReference>
<evidence type="ECO:0000256" key="13">
    <source>
        <dbReference type="ARBA" id="ARBA00023180"/>
    </source>
</evidence>
<evidence type="ECO:0000313" key="20">
    <source>
        <dbReference type="Proteomes" id="UP000708208"/>
    </source>
</evidence>
<dbReference type="InterPro" id="IPR041362">
    <property type="entry name" value="TIG2_plexin"/>
</dbReference>
<dbReference type="Pfam" id="PF24479">
    <property type="entry name" value="PSI_PlexinA-B"/>
    <property type="match status" value="1"/>
</dbReference>
<evidence type="ECO:0000256" key="4">
    <source>
        <dbReference type="ARBA" id="ARBA00022475"/>
    </source>
</evidence>
<evidence type="ECO:0000256" key="10">
    <source>
        <dbReference type="ARBA" id="ARBA00023136"/>
    </source>
</evidence>
<organism evidence="19 20">
    <name type="scientific">Allacma fusca</name>
    <dbReference type="NCBI Taxonomy" id="39272"/>
    <lineage>
        <taxon>Eukaryota</taxon>
        <taxon>Metazoa</taxon>
        <taxon>Ecdysozoa</taxon>
        <taxon>Arthropoda</taxon>
        <taxon>Hexapoda</taxon>
        <taxon>Collembola</taxon>
        <taxon>Symphypleona</taxon>
        <taxon>Sminthuridae</taxon>
        <taxon>Allacma</taxon>
    </lineage>
</organism>
<feature type="region of interest" description="Disordered" evidence="15">
    <location>
        <begin position="1166"/>
        <end position="1188"/>
    </location>
</feature>
<dbReference type="Pfam" id="PF01403">
    <property type="entry name" value="Sema"/>
    <property type="match status" value="1"/>
</dbReference>
<keyword evidence="4" id="KW-1003">Cell membrane</keyword>
<keyword evidence="20" id="KW-1185">Reference proteome</keyword>
<dbReference type="FunFam" id="2.130.10.10:FF:000451">
    <property type="entry name" value="Plexin A4, B"/>
    <property type="match status" value="1"/>
</dbReference>
<dbReference type="SMART" id="SM00429">
    <property type="entry name" value="IPT"/>
    <property type="match status" value="3"/>
</dbReference>
<feature type="transmembrane region" description="Helical" evidence="16">
    <location>
        <begin position="1337"/>
        <end position="1354"/>
    </location>
</feature>
<sequence length="1888" mass="211110">MGTRGRLGVLLLVAIGCLCSSYASPNSHIVSVFHDSTSDNSTTGPSEDSTECSGYRDCPDKAKVVLTNNVNKALVVDYSRAKLISCGSLYQGMCWILGLDNVSSTSDTDAVNEPIVANNESASTVAFIAPGPPTPPTSTVLYVGVTYTGNSPYRHEVPAVSSRSLNPRDNFGIVTTGVSSGTKMHINMREQYPINYVYGFSSEGFSYFLTTQKKDTKSDSPFISKLVRVCQNDSNYYSYTEIPIECVSETTGNKFSLVQAAFVGKPGPDLANKLDVTHQDDVLFAVFARADPIGSSIPGQDSALCVYSLKDIRRKFVENIEMCFQGKGNRGLGFIAMNAPCVSTKLKIIEEDFCGMDVNTPLGGEKPAVAMSVLNFTTPLTSVAATSAGNYTVVFLGTRYGHLKKVVVESGKSGSEYDDIVIDPAKKVNPDMFFDPQKAHLYVMTERKVSKVLVHNCSEYVTCNGCVEAGDPYCGWCSLQNKCTLKNNCPKGPKATEHSLYWISYKSGQCTRITMVNPSQLQSSTARTLTLSIDHLPTRSGDFWCVFRFLSGKTLKTHANLTSNGVTCYTPPTSDLPPIPKEQHNFTATLSVRMAQDGAPANDFVATDFVFFDCNTYVTCTSCVTSPFPCDWCVDKHRCTHDTAENCRNDILVTGLNRVGPSIRSGPGFCPRINVTNGSSELLVPFGTQKRIQVKVDNIAQQIIVQTRFSCRFSIEGRVTPANAQLVENTIYCDPIQFNYNSPAPNITVPFAVVWGGGETKSLDNPDEIHIKVYRCPAMADNCGMCLAMDEKFNCGWCQSSNRCQVREQCDNGMGVWLNRNQTCPNPEIRNFHPKSGPWEGGTNVTIDGINLGKTFDDIYSGVTVAGVSCEPFRHQYQQTRRIVCRLDGPGINEPKAGPIIVKVADYRAQSVENYRFVDPKIRGVSPSRGPMAGGTKITIFGEHLNAGSHIQAFVDSIPCEILSKEANRIQCRSGRSMKTGKWHVVIKFDQRERIYEPGFTYVDNPVIQLDKDKPLRGIPAGGINITVEGRNFDVVQEPFIYVMYNGTSYSGPCNISSNETMFCLTPKVGEEDLPFSDPDGKDGMRLQYGFILDTVDTGVQNLSEENKSFHLFPNPQYDQFEEKIKKYKSDYLTINGRNLNTGSDESDLIVLIGNSVCNVTSLSKNQLTCKPPPHQPPDVGEDGRLDSSRPPTVMVKIGKNLAYEIGRLRYDHISPVEFPQKVMYIMIAGGVVLLIIFIIILIAYRRKSTENNRVLKNMQEQMDVLELRVAAECKEAFAELQTEMTDLTGDVTSGGIPFLDYRNYSMKILFPNGEDHAVLQLDRPELHYKAKGLRHFGLLILNKTFLLLFIRTLENNRYFSMRDRVNVASLIMVSLQGKMEYCTDILKTLLAELIEKSMESKNHPKLLLRRTESVAEKMLSAWFTFLLYKFLKECAGEPLYMLYRAIKQQVDKGPVDAVTAEARYSLSEEKLIRQSIGYKPMTVFVSMSHQTTYMTGLDLNQENTDVPVKVLDCDTISQVKEKALDTIYRATSYSQRPRKEDLDLEWRTGNKGRLILYDDDSTTKTEGEWKKLNTLSHYRVPDAACLTLVPKQSSMYNLSILSERSEKSHKYETLNLSKYNSASPPLSRATSPLNHDREGGMKVWHLVKHHDSDNQKEGERGNKMVSEIYLTRLLATKLTLQKFVDDLFETIFSTAHRGSALPLAIKYMFDFLDDQAIQHGITDPEVVHTWKSNSLPLRFWVNLIKNPNFVYDIHKSNIVDSCLSVVAQTFMDACSTSEHRLGKDSPSSKLLYAKDIPSYKEWVERYYADIKAMPCISDQDMNAMLAEESRLHSNEFSTESALLELYNYASKYNDQLMMTLEEDEFSQKQRLAYKLEQVHTIMASEGH</sequence>
<feature type="chain" id="PRO_5035305934" description="Sema domain-containing protein" evidence="17">
    <location>
        <begin position="24"/>
        <end position="1888"/>
    </location>
</feature>
<dbReference type="PROSITE" id="PS51004">
    <property type="entry name" value="SEMA"/>
    <property type="match status" value="1"/>
</dbReference>
<dbReference type="PROSITE" id="PS51257">
    <property type="entry name" value="PROKAR_LIPOPROTEIN"/>
    <property type="match status" value="1"/>
</dbReference>
<proteinExistence type="inferred from homology"/>
<dbReference type="InterPro" id="IPR002909">
    <property type="entry name" value="IPT_dom"/>
</dbReference>
<dbReference type="PANTHER" id="PTHR22625">
    <property type="entry name" value="PLEXIN"/>
    <property type="match status" value="1"/>
</dbReference>
<dbReference type="GO" id="GO:0017154">
    <property type="term" value="F:semaphorin receptor activity"/>
    <property type="evidence" value="ECO:0007669"/>
    <property type="project" value="InterPro"/>
</dbReference>
<dbReference type="InterPro" id="IPR002165">
    <property type="entry name" value="Plexin_repeat"/>
</dbReference>
<dbReference type="CDD" id="cd12790">
    <property type="entry name" value="RasGAP_plexin_A"/>
    <property type="match status" value="1"/>
</dbReference>
<accession>A0A8J2K5E0</accession>
<keyword evidence="11" id="KW-1015">Disulfide bond</keyword>
<evidence type="ECO:0000259" key="18">
    <source>
        <dbReference type="PROSITE" id="PS51004"/>
    </source>
</evidence>
<evidence type="ECO:0000256" key="16">
    <source>
        <dbReference type="SAM" id="Phobius"/>
    </source>
</evidence>
<evidence type="ECO:0000256" key="12">
    <source>
        <dbReference type="ARBA" id="ARBA00023170"/>
    </source>
</evidence>
<dbReference type="CDD" id="cd01180">
    <property type="entry name" value="IPT_plexin_repeat1"/>
    <property type="match status" value="1"/>
</dbReference>
<dbReference type="FunFam" id="2.60.40.10:FF:000728">
    <property type="entry name" value="Plexin D1"/>
    <property type="match status" value="1"/>
</dbReference>
<dbReference type="InterPro" id="IPR041019">
    <property type="entry name" value="TIG1_plexin"/>
</dbReference>
<feature type="domain" description="Sema" evidence="18">
    <location>
        <begin position="1"/>
        <end position="454"/>
    </location>
</feature>
<evidence type="ECO:0000256" key="6">
    <source>
        <dbReference type="ARBA" id="ARBA00022729"/>
    </source>
</evidence>
<keyword evidence="9 16" id="KW-1133">Transmembrane helix</keyword>
<dbReference type="InterPro" id="IPR046800">
    <property type="entry name" value="Plexin_RBD"/>
</dbReference>